<dbReference type="GO" id="GO:0045944">
    <property type="term" value="P:positive regulation of transcription by RNA polymerase II"/>
    <property type="evidence" value="ECO:0007669"/>
    <property type="project" value="TreeGrafter"/>
</dbReference>
<dbReference type="Pfam" id="PF11951">
    <property type="entry name" value="Fungal_trans_2"/>
    <property type="match status" value="1"/>
</dbReference>
<dbReference type="Gene3D" id="4.10.240.10">
    <property type="entry name" value="Zn(2)-C6 fungal-type DNA-binding domain"/>
    <property type="match status" value="1"/>
</dbReference>
<dbReference type="InterPro" id="IPR001138">
    <property type="entry name" value="Zn2Cys6_DnaBD"/>
</dbReference>
<gene>
    <name evidence="4" type="ORF">CC80DRAFT_462308</name>
</gene>
<keyword evidence="2" id="KW-0539">Nucleus</keyword>
<feature type="domain" description="Zn(2)-C6 fungal-type" evidence="3">
    <location>
        <begin position="15"/>
        <end position="43"/>
    </location>
</feature>
<dbReference type="PROSITE" id="PS50048">
    <property type="entry name" value="ZN2_CY6_FUNGAL_2"/>
    <property type="match status" value="1"/>
</dbReference>
<comment type="subcellular location">
    <subcellularLocation>
        <location evidence="1">Nucleus</location>
    </subcellularLocation>
</comment>
<reference evidence="4" key="1">
    <citation type="journal article" date="2020" name="Stud. Mycol.">
        <title>101 Dothideomycetes genomes: a test case for predicting lifestyles and emergence of pathogens.</title>
        <authorList>
            <person name="Haridas S."/>
            <person name="Albert R."/>
            <person name="Binder M."/>
            <person name="Bloem J."/>
            <person name="Labutti K."/>
            <person name="Salamov A."/>
            <person name="Andreopoulos B."/>
            <person name="Baker S."/>
            <person name="Barry K."/>
            <person name="Bills G."/>
            <person name="Bluhm B."/>
            <person name="Cannon C."/>
            <person name="Castanera R."/>
            <person name="Culley D."/>
            <person name="Daum C."/>
            <person name="Ezra D."/>
            <person name="Gonzalez J."/>
            <person name="Henrissat B."/>
            <person name="Kuo A."/>
            <person name="Liang C."/>
            <person name="Lipzen A."/>
            <person name="Lutzoni F."/>
            <person name="Magnuson J."/>
            <person name="Mondo S."/>
            <person name="Nolan M."/>
            <person name="Ohm R."/>
            <person name="Pangilinan J."/>
            <person name="Park H.-J."/>
            <person name="Ramirez L."/>
            <person name="Alfaro M."/>
            <person name="Sun H."/>
            <person name="Tritt A."/>
            <person name="Yoshinaga Y."/>
            <person name="Zwiers L.-H."/>
            <person name="Turgeon B."/>
            <person name="Goodwin S."/>
            <person name="Spatafora J."/>
            <person name="Crous P."/>
            <person name="Grigoriev I."/>
        </authorList>
    </citation>
    <scope>NUCLEOTIDE SEQUENCE</scope>
    <source>
        <strain evidence="4">CBS 675.92</strain>
    </source>
</reference>
<organism evidence="4 5">
    <name type="scientific">Byssothecium circinans</name>
    <dbReference type="NCBI Taxonomy" id="147558"/>
    <lineage>
        <taxon>Eukaryota</taxon>
        <taxon>Fungi</taxon>
        <taxon>Dikarya</taxon>
        <taxon>Ascomycota</taxon>
        <taxon>Pezizomycotina</taxon>
        <taxon>Dothideomycetes</taxon>
        <taxon>Pleosporomycetidae</taxon>
        <taxon>Pleosporales</taxon>
        <taxon>Massarineae</taxon>
        <taxon>Massarinaceae</taxon>
        <taxon>Byssothecium</taxon>
    </lineage>
</organism>
<evidence type="ECO:0000256" key="1">
    <source>
        <dbReference type="ARBA" id="ARBA00004123"/>
    </source>
</evidence>
<accession>A0A6A5UC29</accession>
<dbReference type="GO" id="GO:0000981">
    <property type="term" value="F:DNA-binding transcription factor activity, RNA polymerase II-specific"/>
    <property type="evidence" value="ECO:0007669"/>
    <property type="project" value="InterPro"/>
</dbReference>
<name>A0A6A5UC29_9PLEO</name>
<dbReference type="Pfam" id="PF00172">
    <property type="entry name" value="Zn_clus"/>
    <property type="match status" value="1"/>
</dbReference>
<protein>
    <recommendedName>
        <fullName evidence="3">Zn(2)-C6 fungal-type domain-containing protein</fullName>
    </recommendedName>
</protein>
<dbReference type="GO" id="GO:0008270">
    <property type="term" value="F:zinc ion binding"/>
    <property type="evidence" value="ECO:0007669"/>
    <property type="project" value="InterPro"/>
</dbReference>
<dbReference type="PROSITE" id="PS00463">
    <property type="entry name" value="ZN2_CY6_FUNGAL_1"/>
    <property type="match status" value="1"/>
</dbReference>
<evidence type="ECO:0000259" key="3">
    <source>
        <dbReference type="PROSITE" id="PS50048"/>
    </source>
</evidence>
<dbReference type="InterPro" id="IPR021858">
    <property type="entry name" value="Fun_TF"/>
</dbReference>
<dbReference type="PANTHER" id="PTHR37534">
    <property type="entry name" value="TRANSCRIPTIONAL ACTIVATOR PROTEIN UGA3"/>
    <property type="match status" value="1"/>
</dbReference>
<dbReference type="AlphaFoldDB" id="A0A6A5UC29"/>
<dbReference type="CDD" id="cd00067">
    <property type="entry name" value="GAL4"/>
    <property type="match status" value="1"/>
</dbReference>
<keyword evidence="5" id="KW-1185">Reference proteome</keyword>
<dbReference type="GO" id="GO:0000976">
    <property type="term" value="F:transcription cis-regulatory region binding"/>
    <property type="evidence" value="ECO:0007669"/>
    <property type="project" value="TreeGrafter"/>
</dbReference>
<evidence type="ECO:0000313" key="4">
    <source>
        <dbReference type="EMBL" id="KAF1962288.1"/>
    </source>
</evidence>
<dbReference type="OrthoDB" id="5380854at2759"/>
<dbReference type="GO" id="GO:0005634">
    <property type="term" value="C:nucleus"/>
    <property type="evidence" value="ECO:0007669"/>
    <property type="project" value="UniProtKB-SubCell"/>
</dbReference>
<dbReference type="EMBL" id="ML976979">
    <property type="protein sequence ID" value="KAF1962288.1"/>
    <property type="molecule type" value="Genomic_DNA"/>
</dbReference>
<dbReference type="PANTHER" id="PTHR37534:SF51">
    <property type="entry name" value="ACRIFLAVINE SENSITIVITY CONTROL PROTEIN ACR-2"/>
    <property type="match status" value="1"/>
</dbReference>
<dbReference type="SUPFAM" id="SSF57701">
    <property type="entry name" value="Zn2/Cys6 DNA-binding domain"/>
    <property type="match status" value="1"/>
</dbReference>
<evidence type="ECO:0000313" key="5">
    <source>
        <dbReference type="Proteomes" id="UP000800035"/>
    </source>
</evidence>
<dbReference type="SMART" id="SM00066">
    <property type="entry name" value="GAL4"/>
    <property type="match status" value="1"/>
</dbReference>
<proteinExistence type="predicted"/>
<sequence>MPPSATTDLVLPTKACHNCRKRRWKCDRSLPVCQKCLSSGAECLGYGKLFVWNKGVASRGKMMGKSFEERLAKNHTPEEPKSEKAIMFVPEASDVLGTVGQTQQEAVSWPLIDPLVQDLDSHSRYYIHHFATQLCEDLVVYDTPGQNPMRDLIPAITAHPSLLQIILANAAFHVFNISRDPMSQSSYQQSQRPCLVAYYQAVSRFGGPMKSSYRDALLAKQQALSLLSQSVASVNESNIDLILTVILFFINYDLMDTGKGKWKVHMDGAQKLINLLGTPRFIQRPMSRLRLHVLADLLVFYILGSTFCFVTTPKLIPDTIELEPILRYAETNNYLSCPSPLLRVMIRSFELPDTRESMAHELASDVQERVGELLVAALAFNPVQWAKDFEPASPLENLEHRMRIASAHRAAVCIYLVRVLPCTNPLLDPSSDTALVSLTGLADEIVFQLSHLKPTDIMFKSISWALFLAGAESEDPAQRAWIMNTMDEWYNLMYWGYIRTVKKILEAIWSCKDKAAEGADNCWIDEVREMGYDMLIA</sequence>
<evidence type="ECO:0000256" key="2">
    <source>
        <dbReference type="ARBA" id="ARBA00023242"/>
    </source>
</evidence>
<dbReference type="InterPro" id="IPR036864">
    <property type="entry name" value="Zn2-C6_fun-type_DNA-bd_sf"/>
</dbReference>
<dbReference type="Proteomes" id="UP000800035">
    <property type="component" value="Unassembled WGS sequence"/>
</dbReference>